<keyword evidence="3" id="KW-0670">Pyruvate</keyword>
<accession>A0A0F2M0C5</accession>
<dbReference type="Proteomes" id="UP000033710">
    <property type="component" value="Unassembled WGS sequence"/>
</dbReference>
<evidence type="ECO:0000259" key="2">
    <source>
        <dbReference type="Pfam" id="PF01261"/>
    </source>
</evidence>
<dbReference type="KEGG" id="ssck:SPSK_00738"/>
<gene>
    <name evidence="3" type="ORF">SPSK_00738</name>
</gene>
<evidence type="ECO:0000313" key="3">
    <source>
        <dbReference type="EMBL" id="KJR81601.1"/>
    </source>
</evidence>
<dbReference type="AlphaFoldDB" id="A0A0F2M0C5"/>
<feature type="region of interest" description="Disordered" evidence="1">
    <location>
        <begin position="535"/>
        <end position="554"/>
    </location>
</feature>
<dbReference type="PANTHER" id="PTHR12110:SF21">
    <property type="entry name" value="XYLOSE ISOMERASE-LIKE TIM BARREL DOMAIN-CONTAINING PROTEIN"/>
    <property type="match status" value="1"/>
</dbReference>
<dbReference type="GO" id="GO:0051213">
    <property type="term" value="F:dioxygenase activity"/>
    <property type="evidence" value="ECO:0007669"/>
    <property type="project" value="UniProtKB-KW"/>
</dbReference>
<dbReference type="SUPFAM" id="SSF51658">
    <property type="entry name" value="Xylose isomerase-like"/>
    <property type="match status" value="1"/>
</dbReference>
<dbReference type="InterPro" id="IPR036237">
    <property type="entry name" value="Xyl_isomerase-like_sf"/>
</dbReference>
<organism evidence="3 4">
    <name type="scientific">Sporothrix schenckii 1099-18</name>
    <dbReference type="NCBI Taxonomy" id="1397361"/>
    <lineage>
        <taxon>Eukaryota</taxon>
        <taxon>Fungi</taxon>
        <taxon>Dikarya</taxon>
        <taxon>Ascomycota</taxon>
        <taxon>Pezizomycotina</taxon>
        <taxon>Sordariomycetes</taxon>
        <taxon>Sordariomycetidae</taxon>
        <taxon>Ophiostomatales</taxon>
        <taxon>Ophiostomataceae</taxon>
        <taxon>Sporothrix</taxon>
    </lineage>
</organism>
<feature type="domain" description="Xylose isomerase-like TIM barrel" evidence="2">
    <location>
        <begin position="26"/>
        <end position="328"/>
    </location>
</feature>
<protein>
    <submittedName>
        <fullName evidence="3">4-hydroxyphenylpyruvate dioxygenase</fullName>
    </submittedName>
</protein>
<proteinExistence type="predicted"/>
<evidence type="ECO:0000313" key="4">
    <source>
        <dbReference type="Proteomes" id="UP000033710"/>
    </source>
</evidence>
<dbReference type="Pfam" id="PF01261">
    <property type="entry name" value="AP_endonuc_2"/>
    <property type="match status" value="1"/>
</dbReference>
<dbReference type="OrthoDB" id="5360893at2759"/>
<dbReference type="InterPro" id="IPR050312">
    <property type="entry name" value="IolE/XylAMocC-like"/>
</dbReference>
<feature type="compositionally biased region" description="Gly residues" evidence="1">
    <location>
        <begin position="539"/>
        <end position="548"/>
    </location>
</feature>
<keyword evidence="3" id="KW-0223">Dioxygenase</keyword>
<dbReference type="InterPro" id="IPR013022">
    <property type="entry name" value="Xyl_isomerase-like_TIM-brl"/>
</dbReference>
<dbReference type="VEuPathDB" id="FungiDB:SPSK_00738"/>
<keyword evidence="3" id="KW-0560">Oxidoreductase</keyword>
<evidence type="ECO:0000256" key="1">
    <source>
        <dbReference type="SAM" id="MobiDB-lite"/>
    </source>
</evidence>
<dbReference type="PANTHER" id="PTHR12110">
    <property type="entry name" value="HYDROXYPYRUVATE ISOMERASE"/>
    <property type="match status" value="1"/>
</dbReference>
<dbReference type="GeneID" id="27662963"/>
<sequence>MDCKLAISSMSLGRCFAGHSFEHKLDMARKYGYLGIEVFYEDLVDVAHTLDTNATNNAGDAATPSAESHLAAARWIRAQCQQRGLAVISLQPFMHYEGLRDRAEHTRRIEEWRLWLGMAQALGTDLVLVPSTFLPADQLLAGGAVQGRAADLAELADLAAAVHIRVCYESLCWGTYARTWEDSWAVVDAANRRNLGLCLDTFNIAGAIYADPAAPSGKAVDAEAAVAASMARLRATVPRERVFLVQLVDAERLDAPLGPGHVLYNAEQPSRMTWSRNCRLFYGEEKAYLPVLQIARTIFHGLGYSHDWVSLELFNRCMSDTGAGVPEALARRGVLSWQRLQRDLAASSAADVASSETPKISASFRVPFSVFHHHLFALHFQVLRTELNGRRVAVRAQAGNHGRCLVVEVAVVPPGLARVHLAHVQLDERDADAQQRVPDDDARVREAARVDDDGVDAFVLRVARDGRRHQMTEAAGLLDAVDNGTLVVGLEDLELDAQILGLGLGGDHDVVQGRGAVDLGLAGAEHVEVGAVDEEDAAGHGGGGGGGTNDCRPRCSCPLISRYPYSSP</sequence>
<reference evidence="3 4" key="1">
    <citation type="journal article" date="2014" name="BMC Genomics">
        <title>Comparative genomics of the major fungal agents of human and animal Sporotrichosis: Sporothrix schenckii and Sporothrix brasiliensis.</title>
        <authorList>
            <person name="Teixeira M.M."/>
            <person name="de Almeida L.G."/>
            <person name="Kubitschek-Barreira P."/>
            <person name="Alves F.L."/>
            <person name="Kioshima E.S."/>
            <person name="Abadio A.K."/>
            <person name="Fernandes L."/>
            <person name="Derengowski L.S."/>
            <person name="Ferreira K.S."/>
            <person name="Souza R.C."/>
            <person name="Ruiz J.C."/>
            <person name="de Andrade N.C."/>
            <person name="Paes H.C."/>
            <person name="Nicola A.M."/>
            <person name="Albuquerque P."/>
            <person name="Gerber A.L."/>
            <person name="Martins V.P."/>
            <person name="Peconick L.D."/>
            <person name="Neto A.V."/>
            <person name="Chaucanez C.B."/>
            <person name="Silva P.A."/>
            <person name="Cunha O.L."/>
            <person name="de Oliveira F.F."/>
            <person name="dos Santos T.C."/>
            <person name="Barros A.L."/>
            <person name="Soares M.A."/>
            <person name="de Oliveira L.M."/>
            <person name="Marini M.M."/>
            <person name="Villalobos-Duno H."/>
            <person name="Cunha M.M."/>
            <person name="de Hoog S."/>
            <person name="da Silveira J.F."/>
            <person name="Henrissat B."/>
            <person name="Nino-Vega G.A."/>
            <person name="Cisalpino P.S."/>
            <person name="Mora-Montes H.M."/>
            <person name="Almeida S.R."/>
            <person name="Stajich J.E."/>
            <person name="Lopes-Bezerra L.M."/>
            <person name="Vasconcelos A.T."/>
            <person name="Felipe M.S."/>
        </authorList>
    </citation>
    <scope>NUCLEOTIDE SEQUENCE [LARGE SCALE GENOMIC DNA]</scope>
    <source>
        <strain evidence="3 4">1099-18</strain>
    </source>
</reference>
<reference evidence="3 4" key="2">
    <citation type="journal article" date="2015" name="Eukaryot. Cell">
        <title>Asexual propagation of a virulent clone complex in a human and feline outbreak of sporotrichosis.</title>
        <authorList>
            <person name="Teixeira Mde M."/>
            <person name="Rodrigues A.M."/>
            <person name="Tsui C.K."/>
            <person name="de Almeida L.G."/>
            <person name="Van Diepeningen A.D."/>
            <person name="van den Ende B.G."/>
            <person name="Fernandes G.F."/>
            <person name="Kano R."/>
            <person name="Hamelin R.C."/>
            <person name="Lopes-Bezerra L.M."/>
            <person name="Vasconcelos A.T."/>
            <person name="de Hoog S."/>
            <person name="de Camargo Z.P."/>
            <person name="Felipe M.S."/>
        </authorList>
    </citation>
    <scope>NUCLEOTIDE SEQUENCE [LARGE SCALE GENOMIC DNA]</scope>
    <source>
        <strain evidence="3 4">1099-18</strain>
    </source>
</reference>
<dbReference type="RefSeq" id="XP_016584277.1">
    <property type="nucleotide sequence ID" value="XM_016727686.1"/>
</dbReference>
<dbReference type="EMBL" id="AXCR01000011">
    <property type="protein sequence ID" value="KJR81601.1"/>
    <property type="molecule type" value="Genomic_DNA"/>
</dbReference>
<comment type="caution">
    <text evidence="3">The sequence shown here is derived from an EMBL/GenBank/DDBJ whole genome shotgun (WGS) entry which is preliminary data.</text>
</comment>
<dbReference type="Gene3D" id="3.20.20.150">
    <property type="entry name" value="Divalent-metal-dependent TIM barrel enzymes"/>
    <property type="match status" value="1"/>
</dbReference>
<name>A0A0F2M0C5_SPOSC</name>